<keyword evidence="1" id="KW-0812">Transmembrane</keyword>
<protein>
    <submittedName>
        <fullName evidence="2">Uncharacterized protein</fullName>
    </submittedName>
</protein>
<feature type="transmembrane region" description="Helical" evidence="1">
    <location>
        <begin position="116"/>
        <end position="144"/>
    </location>
</feature>
<feature type="transmembrane region" description="Helical" evidence="1">
    <location>
        <begin position="191"/>
        <end position="210"/>
    </location>
</feature>
<dbReference type="RefSeq" id="WP_052474587.1">
    <property type="nucleotide sequence ID" value="NZ_JXRP01000009.1"/>
</dbReference>
<feature type="transmembrane region" description="Helical" evidence="1">
    <location>
        <begin position="165"/>
        <end position="185"/>
    </location>
</feature>
<comment type="caution">
    <text evidence="2">The sequence shown here is derived from an EMBL/GenBank/DDBJ whole genome shotgun (WGS) entry which is preliminary data.</text>
</comment>
<dbReference type="Proteomes" id="UP000031938">
    <property type="component" value="Unassembled WGS sequence"/>
</dbReference>
<gene>
    <name evidence="2" type="ORF">KP78_10130</name>
</gene>
<dbReference type="PATRIC" id="fig|889306.3.peg.1018"/>
<dbReference type="EMBL" id="JXRP01000009">
    <property type="protein sequence ID" value="KIL49545.1"/>
    <property type="molecule type" value="Genomic_DNA"/>
</dbReference>
<dbReference type="STRING" id="889306.KP78_10130"/>
<feature type="transmembrane region" description="Helical" evidence="1">
    <location>
        <begin position="85"/>
        <end position="110"/>
    </location>
</feature>
<organism evidence="2 3">
    <name type="scientific">Jeotgalibacillus soli</name>
    <dbReference type="NCBI Taxonomy" id="889306"/>
    <lineage>
        <taxon>Bacteria</taxon>
        <taxon>Bacillati</taxon>
        <taxon>Bacillota</taxon>
        <taxon>Bacilli</taxon>
        <taxon>Bacillales</taxon>
        <taxon>Caryophanaceae</taxon>
        <taxon>Jeotgalibacillus</taxon>
    </lineage>
</organism>
<evidence type="ECO:0000313" key="3">
    <source>
        <dbReference type="Proteomes" id="UP000031938"/>
    </source>
</evidence>
<evidence type="ECO:0000313" key="2">
    <source>
        <dbReference type="EMBL" id="KIL49545.1"/>
    </source>
</evidence>
<dbReference type="AlphaFoldDB" id="A0A0C2RHB6"/>
<feature type="transmembrane region" description="Helical" evidence="1">
    <location>
        <begin position="12"/>
        <end position="39"/>
    </location>
</feature>
<name>A0A0C2RHB6_9BACL</name>
<sequence length="234" mass="26850">MNSVSHVLLKSGSLVYVNIVEVVLVSIMWSILIVPAIIILPLQTAFVYLAFIAIPASAAAVYAINRRLNHEKNTIKLFWKGFFTLYRKSLLLSFFISLAVLIPLSTWWYYQSVDSSYALFIFSVFQTYLCVMFLLTQMYSLTLIAVHGSKTMKAMNQSIRYFLKYPWYTIIFFIQVISITALLAVTFIGFFLLYVGIISLLIRTSALNVMNGFSKEQEKKEKEQTTYSNSTLRI</sequence>
<proteinExistence type="predicted"/>
<keyword evidence="3" id="KW-1185">Reference proteome</keyword>
<feature type="transmembrane region" description="Helical" evidence="1">
    <location>
        <begin position="45"/>
        <end position="64"/>
    </location>
</feature>
<keyword evidence="1" id="KW-1133">Transmembrane helix</keyword>
<evidence type="ECO:0000256" key="1">
    <source>
        <dbReference type="SAM" id="Phobius"/>
    </source>
</evidence>
<dbReference type="OrthoDB" id="2661925at2"/>
<keyword evidence="1" id="KW-0472">Membrane</keyword>
<reference evidence="2 3" key="1">
    <citation type="submission" date="2015-01" db="EMBL/GenBank/DDBJ databases">
        <title>Genome sequencing of Jeotgalibacillus soli.</title>
        <authorList>
            <person name="Goh K.M."/>
            <person name="Chan K.-G."/>
            <person name="Yaakop A.S."/>
            <person name="Ee R."/>
            <person name="Gan H.M."/>
            <person name="Chan C.S."/>
        </authorList>
    </citation>
    <scope>NUCLEOTIDE SEQUENCE [LARGE SCALE GENOMIC DNA]</scope>
    <source>
        <strain evidence="2 3">P9</strain>
    </source>
</reference>
<accession>A0A0C2RHB6</accession>